<dbReference type="EMBL" id="BGZK01011936">
    <property type="protein sequence ID" value="GBP08793.1"/>
    <property type="molecule type" value="Genomic_DNA"/>
</dbReference>
<gene>
    <name evidence="1" type="ORF">EVAR_73375_1</name>
</gene>
<sequence>APKQNVKVLHLTKIKLVPEAEEDRRDRF</sequence>
<organism evidence="1 2">
    <name type="scientific">Eumeta variegata</name>
    <name type="common">Bagworm moth</name>
    <name type="synonym">Eumeta japonica</name>
    <dbReference type="NCBI Taxonomy" id="151549"/>
    <lineage>
        <taxon>Eukaryota</taxon>
        <taxon>Metazoa</taxon>
        <taxon>Ecdysozoa</taxon>
        <taxon>Arthropoda</taxon>
        <taxon>Hexapoda</taxon>
        <taxon>Insecta</taxon>
        <taxon>Pterygota</taxon>
        <taxon>Neoptera</taxon>
        <taxon>Endopterygota</taxon>
        <taxon>Lepidoptera</taxon>
        <taxon>Glossata</taxon>
        <taxon>Ditrysia</taxon>
        <taxon>Tineoidea</taxon>
        <taxon>Psychidae</taxon>
        <taxon>Oiketicinae</taxon>
        <taxon>Eumeta</taxon>
    </lineage>
</organism>
<reference evidence="1 2" key="1">
    <citation type="journal article" date="2019" name="Commun. Biol.">
        <title>The bagworm genome reveals a unique fibroin gene that provides high tensile strength.</title>
        <authorList>
            <person name="Kono N."/>
            <person name="Nakamura H."/>
            <person name="Ohtoshi R."/>
            <person name="Tomita M."/>
            <person name="Numata K."/>
            <person name="Arakawa K."/>
        </authorList>
    </citation>
    <scope>NUCLEOTIDE SEQUENCE [LARGE SCALE GENOMIC DNA]</scope>
</reference>
<dbReference type="AlphaFoldDB" id="A0A4C1T2R8"/>
<accession>A0A4C1T2R8</accession>
<evidence type="ECO:0000313" key="1">
    <source>
        <dbReference type="EMBL" id="GBP08793.1"/>
    </source>
</evidence>
<dbReference type="Proteomes" id="UP000299102">
    <property type="component" value="Unassembled WGS sequence"/>
</dbReference>
<evidence type="ECO:0000313" key="2">
    <source>
        <dbReference type="Proteomes" id="UP000299102"/>
    </source>
</evidence>
<feature type="non-terminal residue" evidence="1">
    <location>
        <position position="1"/>
    </location>
</feature>
<proteinExistence type="predicted"/>
<comment type="caution">
    <text evidence="1">The sequence shown here is derived from an EMBL/GenBank/DDBJ whole genome shotgun (WGS) entry which is preliminary data.</text>
</comment>
<protein>
    <submittedName>
        <fullName evidence="1">Uncharacterized protein</fullName>
    </submittedName>
</protein>
<keyword evidence="2" id="KW-1185">Reference proteome</keyword>
<name>A0A4C1T2R8_EUMVA</name>